<dbReference type="eggNOG" id="ENOG502QU21">
    <property type="taxonomic scope" value="Eukaryota"/>
</dbReference>
<feature type="domain" description="F-box" evidence="1">
    <location>
        <begin position="1"/>
        <end position="47"/>
    </location>
</feature>
<proteinExistence type="predicted"/>
<dbReference type="Proteomes" id="UP000000689">
    <property type="component" value="Chromosome 6"/>
</dbReference>
<dbReference type="PROSITE" id="PS50181">
    <property type="entry name" value="FBOX"/>
    <property type="match status" value="1"/>
</dbReference>
<dbReference type="STRING" id="1071378.G0WCK4"/>
<dbReference type="HOGENOM" id="CLU_477498_0_0_1"/>
<dbReference type="InterPro" id="IPR001810">
    <property type="entry name" value="F-box_dom"/>
</dbReference>
<dbReference type="GeneID" id="11496853"/>
<dbReference type="SUPFAM" id="SSF81383">
    <property type="entry name" value="F-box domain"/>
    <property type="match status" value="1"/>
</dbReference>
<evidence type="ECO:0000259" key="1">
    <source>
        <dbReference type="PROSITE" id="PS50181"/>
    </source>
</evidence>
<dbReference type="Pfam" id="PF00646">
    <property type="entry name" value="F-box"/>
    <property type="match status" value="1"/>
</dbReference>
<dbReference type="AlphaFoldDB" id="G0WCK4"/>
<keyword evidence="3" id="KW-1185">Reference proteome</keyword>
<dbReference type="InterPro" id="IPR036047">
    <property type="entry name" value="F-box-like_dom_sf"/>
</dbReference>
<sequence length="644" mass="76736">MGMVDSLPLEIWSQIVSDISLKDLFKLRRVNKILNEKLSSNTIWKAKSYEYWLRHQNNDVITEYKRCKMLPKVPTKGQESIPENKRIWFDYFQKRFQMDLKFIRELNNFVDQEFEKDIMEDRQKVYWNAYFDLIRSYPRAFLIPLLHRLILKSPVSFTGYDKDADSEKLRYDAKYHAIKILRSLRHSQCYNALVGVDDNLEPRKFLTLRDDELMESFLLKWNAMDNSFDTLVKFRPKFYNDINNQIKQKFNGYLKDFKKLDTFKKIEIITQVVIDNLHWDKEAHINNQGRFDEAETKVESFMLLRVYAKEIEPSASLFFSIVQKIARLFDIQAKMTLTALLCLDEKDPDNYYYVFFNLEDIYKGSCTIRDKRWLSRSLGASERELFTRSLLPLRLPQFLTAYYEICGGDKDSIYLDRLHDNTRKTKEQRLARIKKLFPYSREYFSPHILKYFLTFGECLVAKRMTSMSRSTQEKWNQFIEQTQVHFPANFYFIEPERRHTPGPYGAWLGIRNHMYLNFLEDIGKFVILKPHGESHERIFCIMGMKRGQGSPMCTLVDEFGEVYADSRDAIKIYNGDSKTIEEFLNVDPYTDLGLLFQNYNPELKKMELNARIRNYCAVHQPHNPFIPKEAWEAMGFTYEHTMSS</sequence>
<protein>
    <recommendedName>
        <fullName evidence="1">F-box domain-containing protein</fullName>
    </recommendedName>
</protein>
<accession>G0WCK4</accession>
<dbReference type="OrthoDB" id="550575at2759"/>
<dbReference type="KEGG" id="ndi:NDAI_0F01970"/>
<organism evidence="2 3">
    <name type="scientific">Naumovozyma dairenensis (strain ATCC 10597 / BCRC 20456 / CBS 421 / NBRC 0211 / NRRL Y-12639)</name>
    <name type="common">Saccharomyces dairenensis</name>
    <dbReference type="NCBI Taxonomy" id="1071378"/>
    <lineage>
        <taxon>Eukaryota</taxon>
        <taxon>Fungi</taxon>
        <taxon>Dikarya</taxon>
        <taxon>Ascomycota</taxon>
        <taxon>Saccharomycotina</taxon>
        <taxon>Saccharomycetes</taxon>
        <taxon>Saccharomycetales</taxon>
        <taxon>Saccharomycetaceae</taxon>
        <taxon>Naumovozyma</taxon>
    </lineage>
</organism>
<dbReference type="RefSeq" id="XP_003670758.1">
    <property type="nucleotide sequence ID" value="XM_003670710.1"/>
</dbReference>
<evidence type="ECO:0000313" key="2">
    <source>
        <dbReference type="EMBL" id="CCD25515.1"/>
    </source>
</evidence>
<evidence type="ECO:0000313" key="3">
    <source>
        <dbReference type="Proteomes" id="UP000000689"/>
    </source>
</evidence>
<name>G0WCK4_NAUDC</name>
<dbReference type="EMBL" id="HE580272">
    <property type="protein sequence ID" value="CCD25515.1"/>
    <property type="molecule type" value="Genomic_DNA"/>
</dbReference>
<dbReference type="OMA" id="CHLEDIM"/>
<reference evidence="2 3" key="1">
    <citation type="journal article" date="2011" name="Proc. Natl. Acad. Sci. U.S.A.">
        <title>Evolutionary erosion of yeast sex chromosomes by mating-type switching accidents.</title>
        <authorList>
            <person name="Gordon J.L."/>
            <person name="Armisen D."/>
            <person name="Proux-Wera E."/>
            <person name="Oheigeartaigh S.S."/>
            <person name="Byrne K.P."/>
            <person name="Wolfe K.H."/>
        </authorList>
    </citation>
    <scope>NUCLEOTIDE SEQUENCE [LARGE SCALE GENOMIC DNA]</scope>
    <source>
        <strain evidence="3">ATCC 10597 / BCRC 20456 / CBS 421 / NBRC 0211 / NRRL Y-12639</strain>
    </source>
</reference>
<gene>
    <name evidence="2" type="primary">NDAI0F01970</name>
    <name evidence="2" type="ordered locus">NDAI_0F01970</name>
</gene>
<dbReference type="SMART" id="SM00256">
    <property type="entry name" value="FBOX"/>
    <property type="match status" value="1"/>
</dbReference>